<keyword evidence="8 10" id="KW-0675">Receptor</keyword>
<feature type="transmembrane region" description="Helical" evidence="10">
    <location>
        <begin position="188"/>
        <end position="208"/>
    </location>
</feature>
<evidence type="ECO:0000256" key="9">
    <source>
        <dbReference type="ARBA" id="ARBA00023224"/>
    </source>
</evidence>
<dbReference type="AlphaFoldDB" id="A0A411HR09"/>
<evidence type="ECO:0000256" key="5">
    <source>
        <dbReference type="ARBA" id="ARBA00022725"/>
    </source>
</evidence>
<dbReference type="PANTHER" id="PTHR21137">
    <property type="entry name" value="ODORANT RECEPTOR"/>
    <property type="match status" value="1"/>
</dbReference>
<evidence type="ECO:0000256" key="7">
    <source>
        <dbReference type="ARBA" id="ARBA00023136"/>
    </source>
</evidence>
<dbReference type="Pfam" id="PF02949">
    <property type="entry name" value="7tm_6"/>
    <property type="match status" value="1"/>
</dbReference>
<accession>A0A411HR09</accession>
<evidence type="ECO:0000256" key="1">
    <source>
        <dbReference type="ARBA" id="ARBA00004651"/>
    </source>
</evidence>
<dbReference type="PANTHER" id="PTHR21137:SF35">
    <property type="entry name" value="ODORANT RECEPTOR 19A-RELATED"/>
    <property type="match status" value="1"/>
</dbReference>
<evidence type="ECO:0000313" key="11">
    <source>
        <dbReference type="EMBL" id="QBB72954.1"/>
    </source>
</evidence>
<dbReference type="GO" id="GO:0005886">
    <property type="term" value="C:plasma membrane"/>
    <property type="evidence" value="ECO:0007669"/>
    <property type="project" value="UniProtKB-SubCell"/>
</dbReference>
<feature type="transmembrane region" description="Helical" evidence="10">
    <location>
        <begin position="39"/>
        <end position="57"/>
    </location>
</feature>
<dbReference type="GO" id="GO:0005549">
    <property type="term" value="F:odorant binding"/>
    <property type="evidence" value="ECO:0007669"/>
    <property type="project" value="InterPro"/>
</dbReference>
<comment type="subcellular location">
    <subcellularLocation>
        <location evidence="1 10">Cell membrane</location>
        <topology evidence="1 10">Multi-pass membrane protein</topology>
    </subcellularLocation>
</comment>
<keyword evidence="6 10" id="KW-1133">Transmembrane helix</keyword>
<feature type="transmembrane region" description="Helical" evidence="10">
    <location>
        <begin position="63"/>
        <end position="90"/>
    </location>
</feature>
<keyword evidence="7 10" id="KW-0472">Membrane</keyword>
<organism evidence="11">
    <name type="scientific">Protaetia brevitarsis</name>
    <name type="common">White-spotted flower chafer beetle</name>
    <name type="synonym">Liocola brevitarsis</name>
    <dbReference type="NCBI Taxonomy" id="348688"/>
    <lineage>
        <taxon>Eukaryota</taxon>
        <taxon>Metazoa</taxon>
        <taxon>Ecdysozoa</taxon>
        <taxon>Arthropoda</taxon>
        <taxon>Hexapoda</taxon>
        <taxon>Insecta</taxon>
        <taxon>Pterygota</taxon>
        <taxon>Neoptera</taxon>
        <taxon>Endopterygota</taxon>
        <taxon>Coleoptera</taxon>
        <taxon>Polyphaga</taxon>
        <taxon>Scarabaeiformia</taxon>
        <taxon>Scarabaeidae</taxon>
        <taxon>Cetoniinae</taxon>
        <taxon>Protaetia</taxon>
        <taxon>Liocola</taxon>
    </lineage>
</organism>
<evidence type="ECO:0000256" key="6">
    <source>
        <dbReference type="ARBA" id="ARBA00022989"/>
    </source>
</evidence>
<dbReference type="GO" id="GO:0004984">
    <property type="term" value="F:olfactory receptor activity"/>
    <property type="evidence" value="ECO:0007669"/>
    <property type="project" value="InterPro"/>
</dbReference>
<reference evidence="11" key="1">
    <citation type="submission" date="2018-05" db="EMBL/GenBank/DDBJ databases">
        <title>Identification and expression analysis of candidate chemosensory receptors in the white-spotted flower chafer, Protaetia brevitarsis.</title>
        <authorList>
            <person name="Zhang T."/>
        </authorList>
    </citation>
    <scope>NUCLEOTIDE SEQUENCE</scope>
</reference>
<feature type="transmembrane region" description="Helical" evidence="10">
    <location>
        <begin position="276"/>
        <end position="297"/>
    </location>
</feature>
<evidence type="ECO:0000256" key="10">
    <source>
        <dbReference type="RuleBase" id="RU351113"/>
    </source>
</evidence>
<comment type="caution">
    <text evidence="10">Lacks conserved residue(s) required for the propagation of feature annotation.</text>
</comment>
<protein>
    <recommendedName>
        <fullName evidence="10">Odorant receptor</fullName>
    </recommendedName>
</protein>
<evidence type="ECO:0000256" key="2">
    <source>
        <dbReference type="ARBA" id="ARBA00022475"/>
    </source>
</evidence>
<evidence type="ECO:0000256" key="8">
    <source>
        <dbReference type="ARBA" id="ARBA00023170"/>
    </source>
</evidence>
<keyword evidence="9 10" id="KW-0807">Transducer</keyword>
<comment type="similarity">
    <text evidence="10">Belongs to the insect chemoreceptor superfamily. Heteromeric odorant receptor channel (TC 1.A.69) family.</text>
</comment>
<keyword evidence="4 10" id="KW-0812">Transmembrane</keyword>
<keyword evidence="3 10" id="KW-0716">Sensory transduction</keyword>
<keyword evidence="2" id="KW-1003">Cell membrane</keyword>
<name>A0A411HR09_PROBE</name>
<dbReference type="InterPro" id="IPR004117">
    <property type="entry name" value="7tm6_olfct_rcpt"/>
</dbReference>
<dbReference type="GO" id="GO:0007165">
    <property type="term" value="P:signal transduction"/>
    <property type="evidence" value="ECO:0007669"/>
    <property type="project" value="UniProtKB-KW"/>
</dbReference>
<sequence length="406" mass="47579">MEFVKGKTFQQKSILYFNLNVIKLFGYWQPKNPSKSLQVLYGFYSFLIIVSAIFNVITESIDVISLLIAGDIDTFASNAYLYFLNFAYVIRAVHFHAFKKQIVSLIDAMDQQIFQPRTEGDMLFSIRHAKKWLLFCKAYIFCGIATVCFFIIFPFTDSNEIKLPFCGWYPVGDDWFVVLYLYQELQEFSLGMCNISFASIIMCILSYLSMQMDLLQNCVNHLKERCEEKLSARSWDSSSHTFNYQQELGKLINENLVDCICLHQTILRMKHDLEKIFSITIFSIFLFDCLILCMTMFQFVTVPLFSTQWFSVITYFTCIVLELFGYCWLGNELIIKSNNTALTLFHSDWNGTLKNYQTNVLIFLTLLMRPITVTAGYFTLTVDTFTAIMRTTWSYFVFLWQVYNRH</sequence>
<proteinExistence type="evidence at transcript level"/>
<feature type="transmembrane region" description="Helical" evidence="10">
    <location>
        <begin position="384"/>
        <end position="403"/>
    </location>
</feature>
<feature type="transmembrane region" description="Helical" evidence="10">
    <location>
        <begin position="309"/>
        <end position="329"/>
    </location>
</feature>
<feature type="transmembrane region" description="Helical" evidence="10">
    <location>
        <begin position="132"/>
        <end position="155"/>
    </location>
</feature>
<evidence type="ECO:0000256" key="4">
    <source>
        <dbReference type="ARBA" id="ARBA00022692"/>
    </source>
</evidence>
<gene>
    <name evidence="11" type="primary">OR22</name>
</gene>
<evidence type="ECO:0000256" key="3">
    <source>
        <dbReference type="ARBA" id="ARBA00022606"/>
    </source>
</evidence>
<keyword evidence="5 10" id="KW-0552">Olfaction</keyword>
<feature type="transmembrane region" description="Helical" evidence="10">
    <location>
        <begin position="360"/>
        <end position="378"/>
    </location>
</feature>
<dbReference type="EMBL" id="MH324855">
    <property type="protein sequence ID" value="QBB72954.1"/>
    <property type="molecule type" value="mRNA"/>
</dbReference>